<protein>
    <submittedName>
        <fullName evidence="5">Acyltransferase</fullName>
    </submittedName>
</protein>
<feature type="region of interest" description="Disordered" evidence="1">
    <location>
        <begin position="1"/>
        <end position="22"/>
    </location>
</feature>
<feature type="transmembrane region" description="Helical" evidence="2">
    <location>
        <begin position="92"/>
        <end position="111"/>
    </location>
</feature>
<feature type="transmembrane region" description="Helical" evidence="2">
    <location>
        <begin position="225"/>
        <end position="243"/>
    </location>
</feature>
<keyword evidence="2" id="KW-0812">Transmembrane</keyword>
<evidence type="ECO:0000313" key="5">
    <source>
        <dbReference type="EMBL" id="RJT78413.1"/>
    </source>
</evidence>
<dbReference type="Pfam" id="PF19040">
    <property type="entry name" value="SGNH"/>
    <property type="match status" value="1"/>
</dbReference>
<dbReference type="AlphaFoldDB" id="A0A3A5M031"/>
<dbReference type="GO" id="GO:0016747">
    <property type="term" value="F:acyltransferase activity, transferring groups other than amino-acyl groups"/>
    <property type="evidence" value="ECO:0007669"/>
    <property type="project" value="InterPro"/>
</dbReference>
<dbReference type="PANTHER" id="PTHR23028:SF53">
    <property type="entry name" value="ACYL_TRANSF_3 DOMAIN-CONTAINING PROTEIN"/>
    <property type="match status" value="1"/>
</dbReference>
<feature type="transmembrane region" description="Helical" evidence="2">
    <location>
        <begin position="250"/>
        <end position="268"/>
    </location>
</feature>
<dbReference type="InterPro" id="IPR043968">
    <property type="entry name" value="SGNH"/>
</dbReference>
<feature type="transmembrane region" description="Helical" evidence="2">
    <location>
        <begin position="378"/>
        <end position="396"/>
    </location>
</feature>
<feature type="transmembrane region" description="Helical" evidence="2">
    <location>
        <begin position="274"/>
        <end position="293"/>
    </location>
</feature>
<dbReference type="Proteomes" id="UP000272560">
    <property type="component" value="Unassembled WGS sequence"/>
</dbReference>
<feature type="transmembrane region" description="Helical" evidence="2">
    <location>
        <begin position="338"/>
        <end position="357"/>
    </location>
</feature>
<dbReference type="PANTHER" id="PTHR23028">
    <property type="entry name" value="ACETYLTRANSFERASE"/>
    <property type="match status" value="1"/>
</dbReference>
<feature type="transmembrane region" description="Helical" evidence="2">
    <location>
        <begin position="187"/>
        <end position="205"/>
    </location>
</feature>
<dbReference type="InterPro" id="IPR002656">
    <property type="entry name" value="Acyl_transf_3_dom"/>
</dbReference>
<name>A0A3A5M031_9MICC</name>
<dbReference type="GO" id="GO:0009103">
    <property type="term" value="P:lipopolysaccharide biosynthetic process"/>
    <property type="evidence" value="ECO:0007669"/>
    <property type="project" value="TreeGrafter"/>
</dbReference>
<sequence>MTAVLPAAPSERAADASSGPGDRRFRPEVQGLRALAVAMVVVYHVWLGRVSGGVDVFLLVSAFLLTLTFTRRLEAGKPLALAAYWLGLLKRLLPAAAVVLLAVLAATAVFIPSSRWRSVLDQTWAALTYRQNWELAGNTVDYYALDHSAASPLQHFWSLSIQGQVFLLWPLLFAACAVIVKMTRARPRPVLIALFGAVFLLSLAFSVRQTGADQAAAYFDTRSRLWEFALGSLVALVLPYLVLPVRVRVVLGWTGVAMMLACGMLLQVQQHFPGYIALWPTLAAAAVIVAGRTGSPAGVDRWLSSAPLMRLGDASYALYLWHWPVLVIWLIVADRQAAGILDGAVIIGASLVLAGATTGFLEKPVRSWRWPSVRRRRTGLVAAVALALVVVPLSGWEYRVQAQEAAVEQQTQADNPGAAALHPDFEFRGATDALVKPLASSLGAEWAAVDGPCSRALMPADPLLASCVQTGDDATAERTVLVLGDSHAQMWMTALGGMTTANNWVVVSVHKPNCRFVDSPATVDPECQAFNEAVTDYAVASAPDVVLTVGSRTELSSPEEKVPAGFEAGIAPLIEAGIPVVGLRDTPRFEEDMAECTARNATDTAVCDMPVAEVLAPSSPLAAVAAGIPGLEYLDLTDLVCAKAMCSGVIGNVRVYMDHDHLSKTYVETTIPVFEERLKSVLGW</sequence>
<dbReference type="GO" id="GO:0016020">
    <property type="term" value="C:membrane"/>
    <property type="evidence" value="ECO:0007669"/>
    <property type="project" value="TreeGrafter"/>
</dbReference>
<keyword evidence="5" id="KW-0012">Acyltransferase</keyword>
<dbReference type="EMBL" id="QZVT01000006">
    <property type="protein sequence ID" value="RJT78413.1"/>
    <property type="molecule type" value="Genomic_DNA"/>
</dbReference>
<feature type="transmembrane region" description="Helical" evidence="2">
    <location>
        <begin position="53"/>
        <end position="71"/>
    </location>
</feature>
<evidence type="ECO:0000259" key="4">
    <source>
        <dbReference type="Pfam" id="PF19040"/>
    </source>
</evidence>
<keyword evidence="6" id="KW-1185">Reference proteome</keyword>
<organism evidence="5 6">
    <name type="scientific">Arthrobacter cheniae</name>
    <dbReference type="NCBI Taxonomy" id="1258888"/>
    <lineage>
        <taxon>Bacteria</taxon>
        <taxon>Bacillati</taxon>
        <taxon>Actinomycetota</taxon>
        <taxon>Actinomycetes</taxon>
        <taxon>Micrococcales</taxon>
        <taxon>Micrococcaceae</taxon>
        <taxon>Arthrobacter</taxon>
    </lineage>
</organism>
<comment type="caution">
    <text evidence="5">The sequence shown here is derived from an EMBL/GenBank/DDBJ whole genome shotgun (WGS) entry which is preliminary data.</text>
</comment>
<evidence type="ECO:0000259" key="3">
    <source>
        <dbReference type="Pfam" id="PF01757"/>
    </source>
</evidence>
<proteinExistence type="predicted"/>
<dbReference type="InterPro" id="IPR050879">
    <property type="entry name" value="Acyltransferase_3"/>
</dbReference>
<feature type="transmembrane region" description="Helical" evidence="2">
    <location>
        <begin position="161"/>
        <end position="180"/>
    </location>
</feature>
<dbReference type="OrthoDB" id="3404679at2"/>
<dbReference type="Pfam" id="PF01757">
    <property type="entry name" value="Acyl_transf_3"/>
    <property type="match status" value="1"/>
</dbReference>
<reference evidence="5 6" key="1">
    <citation type="submission" date="2018-09" db="EMBL/GenBank/DDBJ databases">
        <title>Novel species of Arthrobacter.</title>
        <authorList>
            <person name="Liu Q."/>
            <person name="Xin Y.-H."/>
        </authorList>
    </citation>
    <scope>NUCLEOTIDE SEQUENCE [LARGE SCALE GENOMIC DNA]</scope>
    <source>
        <strain evidence="5 6">Hz2</strain>
    </source>
</reference>
<gene>
    <name evidence="5" type="ORF">D6T63_12955</name>
</gene>
<feature type="transmembrane region" description="Helical" evidence="2">
    <location>
        <begin position="314"/>
        <end position="332"/>
    </location>
</feature>
<accession>A0A3A5M031</accession>
<evidence type="ECO:0000256" key="1">
    <source>
        <dbReference type="SAM" id="MobiDB-lite"/>
    </source>
</evidence>
<keyword evidence="2" id="KW-1133">Transmembrane helix</keyword>
<evidence type="ECO:0000313" key="6">
    <source>
        <dbReference type="Proteomes" id="UP000272560"/>
    </source>
</evidence>
<evidence type="ECO:0000256" key="2">
    <source>
        <dbReference type="SAM" id="Phobius"/>
    </source>
</evidence>
<dbReference type="RefSeq" id="WP_120149459.1">
    <property type="nucleotide sequence ID" value="NZ_QZVT01000006.1"/>
</dbReference>
<feature type="domain" description="Acyltransferase 3" evidence="3">
    <location>
        <begin position="28"/>
        <end position="355"/>
    </location>
</feature>
<feature type="domain" description="SGNH" evidence="4">
    <location>
        <begin position="465"/>
        <end position="675"/>
    </location>
</feature>
<keyword evidence="5" id="KW-0808">Transferase</keyword>
<keyword evidence="2" id="KW-0472">Membrane</keyword>